<dbReference type="AlphaFoldDB" id="A0A9D2G4F2"/>
<evidence type="ECO:0000313" key="1">
    <source>
        <dbReference type="EMBL" id="HIZ72884.1"/>
    </source>
</evidence>
<evidence type="ECO:0000313" key="2">
    <source>
        <dbReference type="Proteomes" id="UP000824102"/>
    </source>
</evidence>
<reference evidence="1" key="2">
    <citation type="submission" date="2021-04" db="EMBL/GenBank/DDBJ databases">
        <authorList>
            <person name="Gilroy R."/>
        </authorList>
    </citation>
    <scope>NUCLEOTIDE SEQUENCE</scope>
    <source>
        <strain evidence="1">ChiW7-2402</strain>
    </source>
</reference>
<name>A0A9D2G4F2_9FIRM</name>
<reference evidence="1" key="1">
    <citation type="journal article" date="2021" name="PeerJ">
        <title>Extensive microbial diversity within the chicken gut microbiome revealed by metagenomics and culture.</title>
        <authorList>
            <person name="Gilroy R."/>
            <person name="Ravi A."/>
            <person name="Getino M."/>
            <person name="Pursley I."/>
            <person name="Horton D.L."/>
            <person name="Alikhan N.F."/>
            <person name="Baker D."/>
            <person name="Gharbi K."/>
            <person name="Hall N."/>
            <person name="Watson M."/>
            <person name="Adriaenssens E.M."/>
            <person name="Foster-Nyarko E."/>
            <person name="Jarju S."/>
            <person name="Secka A."/>
            <person name="Antonio M."/>
            <person name="Oren A."/>
            <person name="Chaudhuri R.R."/>
            <person name="La Ragione R."/>
            <person name="Hildebrand F."/>
            <person name="Pallen M.J."/>
        </authorList>
    </citation>
    <scope>NUCLEOTIDE SEQUENCE</scope>
    <source>
        <strain evidence="1">ChiW7-2402</strain>
    </source>
</reference>
<dbReference type="EMBL" id="DXBB01000069">
    <property type="protein sequence ID" value="HIZ72884.1"/>
    <property type="molecule type" value="Genomic_DNA"/>
</dbReference>
<accession>A0A9D2G4F2</accession>
<organism evidence="1 2">
    <name type="scientific">Candidatus Gallimonas intestinavium</name>
    <dbReference type="NCBI Taxonomy" id="2838603"/>
    <lineage>
        <taxon>Bacteria</taxon>
        <taxon>Bacillati</taxon>
        <taxon>Bacillota</taxon>
        <taxon>Clostridia</taxon>
        <taxon>Candidatus Gallimonas</taxon>
    </lineage>
</organism>
<gene>
    <name evidence="1" type="ORF">H9964_04835</name>
</gene>
<dbReference type="Proteomes" id="UP000824102">
    <property type="component" value="Unassembled WGS sequence"/>
</dbReference>
<sequence>MRKIIFKTIFITLGIVLILAISAFGILSFAAPKTMMQFAASLGLDAISGDYAYQEYRRSGDIDYLAYAFEVSAVEGRAETAAERFDAFYSNEGFSDYCEEQDGADLGEDIPKVNYRSYACALGAVVRYKVAVTDEEKLEVYDFALSETSGEFEPSNPVCSLAVAASEAGDAAFCAVLCDELQSEEKFDELREQYLISDTTQYTEGFLIYLETIDLLEEAANE</sequence>
<proteinExistence type="predicted"/>
<comment type="caution">
    <text evidence="1">The sequence shown here is derived from an EMBL/GenBank/DDBJ whole genome shotgun (WGS) entry which is preliminary data.</text>
</comment>
<protein>
    <submittedName>
        <fullName evidence="1">Uncharacterized protein</fullName>
    </submittedName>
</protein>